<proteinExistence type="inferred from homology"/>
<dbReference type="InterPro" id="IPR015421">
    <property type="entry name" value="PyrdxlP-dep_Trfase_major"/>
</dbReference>
<dbReference type="Gene3D" id="3.40.640.10">
    <property type="entry name" value="Type I PLP-dependent aspartate aminotransferase-like (Major domain)"/>
    <property type="match status" value="1"/>
</dbReference>
<evidence type="ECO:0000256" key="4">
    <source>
        <dbReference type="ARBA" id="ARBA00022679"/>
    </source>
</evidence>
<organism evidence="7 8">
    <name type="scientific">Papiliotrema laurentii</name>
    <name type="common">Cryptococcus laurentii</name>
    <dbReference type="NCBI Taxonomy" id="5418"/>
    <lineage>
        <taxon>Eukaryota</taxon>
        <taxon>Fungi</taxon>
        <taxon>Dikarya</taxon>
        <taxon>Basidiomycota</taxon>
        <taxon>Agaricomycotina</taxon>
        <taxon>Tremellomycetes</taxon>
        <taxon>Tremellales</taxon>
        <taxon>Rhynchogastremaceae</taxon>
        <taxon>Papiliotrema</taxon>
    </lineage>
</organism>
<dbReference type="PANTHER" id="PTHR11986">
    <property type="entry name" value="AMINOTRANSFERASE CLASS III"/>
    <property type="match status" value="1"/>
</dbReference>
<comment type="similarity">
    <text evidence="2 6">Belongs to the class-III pyridoxal-phosphate-dependent aminotransferase family.</text>
</comment>
<keyword evidence="3 7" id="KW-0032">Aminotransferase</keyword>
<evidence type="ECO:0000256" key="2">
    <source>
        <dbReference type="ARBA" id="ARBA00008954"/>
    </source>
</evidence>
<dbReference type="Proteomes" id="UP001182556">
    <property type="component" value="Unassembled WGS sequence"/>
</dbReference>
<evidence type="ECO:0000256" key="5">
    <source>
        <dbReference type="ARBA" id="ARBA00022898"/>
    </source>
</evidence>
<dbReference type="EMBL" id="JAODAN010000005">
    <property type="protein sequence ID" value="KAK1923965.1"/>
    <property type="molecule type" value="Genomic_DNA"/>
</dbReference>
<comment type="caution">
    <text evidence="7">The sequence shown here is derived from an EMBL/GenBank/DDBJ whole genome shotgun (WGS) entry which is preliminary data.</text>
</comment>
<protein>
    <submittedName>
        <fullName evidence="7">Aminotransferase</fullName>
    </submittedName>
</protein>
<dbReference type="PANTHER" id="PTHR11986:SF79">
    <property type="entry name" value="ACETYLORNITHINE AMINOTRANSFERASE, MITOCHONDRIAL"/>
    <property type="match status" value="1"/>
</dbReference>
<keyword evidence="8" id="KW-1185">Reference proteome</keyword>
<dbReference type="Gene3D" id="3.90.1150.10">
    <property type="entry name" value="Aspartate Aminotransferase, domain 1"/>
    <property type="match status" value="1"/>
</dbReference>
<dbReference type="InterPro" id="IPR015424">
    <property type="entry name" value="PyrdxlP-dep_Trfase"/>
</dbReference>
<dbReference type="CDD" id="cd00610">
    <property type="entry name" value="OAT_like"/>
    <property type="match status" value="1"/>
</dbReference>
<dbReference type="GO" id="GO:0030170">
    <property type="term" value="F:pyridoxal phosphate binding"/>
    <property type="evidence" value="ECO:0007669"/>
    <property type="project" value="InterPro"/>
</dbReference>
<dbReference type="InterPro" id="IPR005814">
    <property type="entry name" value="Aminotrans_3"/>
</dbReference>
<dbReference type="InterPro" id="IPR015422">
    <property type="entry name" value="PyrdxlP-dep_Trfase_small"/>
</dbReference>
<evidence type="ECO:0000313" key="8">
    <source>
        <dbReference type="Proteomes" id="UP001182556"/>
    </source>
</evidence>
<evidence type="ECO:0000256" key="3">
    <source>
        <dbReference type="ARBA" id="ARBA00022576"/>
    </source>
</evidence>
<dbReference type="GO" id="GO:0042802">
    <property type="term" value="F:identical protein binding"/>
    <property type="evidence" value="ECO:0007669"/>
    <property type="project" value="TreeGrafter"/>
</dbReference>
<name>A0AAD9FLR1_PAPLA</name>
<dbReference type="Pfam" id="PF00202">
    <property type="entry name" value="Aminotran_3"/>
    <property type="match status" value="1"/>
</dbReference>
<dbReference type="FunFam" id="3.40.640.10:FF:000013">
    <property type="entry name" value="4-aminobutyrate aminotransferase"/>
    <property type="match status" value="1"/>
</dbReference>
<dbReference type="InterPro" id="IPR049704">
    <property type="entry name" value="Aminotrans_3_PPA_site"/>
</dbReference>
<accession>A0AAD9FLR1</accession>
<dbReference type="AlphaFoldDB" id="A0AAD9FLR1"/>
<dbReference type="InterPro" id="IPR050103">
    <property type="entry name" value="Class-III_PLP-dep_AT"/>
</dbReference>
<evidence type="ECO:0000313" key="7">
    <source>
        <dbReference type="EMBL" id="KAK1923965.1"/>
    </source>
</evidence>
<dbReference type="PROSITE" id="PS00600">
    <property type="entry name" value="AA_TRANSFER_CLASS_3"/>
    <property type="match status" value="1"/>
</dbReference>
<gene>
    <name evidence="7" type="ORF">DB88DRAFT_488624</name>
</gene>
<evidence type="ECO:0000256" key="1">
    <source>
        <dbReference type="ARBA" id="ARBA00001933"/>
    </source>
</evidence>
<dbReference type="GO" id="GO:0008483">
    <property type="term" value="F:transaminase activity"/>
    <property type="evidence" value="ECO:0007669"/>
    <property type="project" value="UniProtKB-KW"/>
</dbReference>
<keyword evidence="5 6" id="KW-0663">Pyridoxal phosphate</keyword>
<dbReference type="SUPFAM" id="SSF53383">
    <property type="entry name" value="PLP-dependent transferases"/>
    <property type="match status" value="1"/>
</dbReference>
<dbReference type="PIRSF" id="PIRSF000521">
    <property type="entry name" value="Transaminase_4ab_Lys_Orn"/>
    <property type="match status" value="1"/>
</dbReference>
<reference evidence="7" key="1">
    <citation type="submission" date="2023-02" db="EMBL/GenBank/DDBJ databases">
        <title>Identification and recombinant expression of a fungal hydrolase from Papiliotrema laurentii that hydrolyzes apple cutin and clears colloidal polyester polyurethane.</title>
        <authorList>
            <consortium name="DOE Joint Genome Institute"/>
            <person name="Roman V.A."/>
            <person name="Bojanowski C."/>
            <person name="Crable B.R."/>
            <person name="Wagner D.N."/>
            <person name="Hung C.S."/>
            <person name="Nadeau L.J."/>
            <person name="Schratz L."/>
            <person name="Haridas S."/>
            <person name="Pangilinan J."/>
            <person name="Lipzen A."/>
            <person name="Na H."/>
            <person name="Yan M."/>
            <person name="Ng V."/>
            <person name="Grigoriev I.V."/>
            <person name="Spatafora J.W."/>
            <person name="Barlow D."/>
            <person name="Biffinger J."/>
            <person name="Kelley-Loughnane N."/>
            <person name="Varaljay V.A."/>
            <person name="Crookes-Goodson W.J."/>
        </authorList>
    </citation>
    <scope>NUCLEOTIDE SEQUENCE</scope>
    <source>
        <strain evidence="7">5307AH</strain>
    </source>
</reference>
<evidence type="ECO:0000256" key="6">
    <source>
        <dbReference type="RuleBase" id="RU003560"/>
    </source>
</evidence>
<keyword evidence="4" id="KW-0808">Transferase</keyword>
<sequence>MRFPKSLSSTLPLSRSLSTTVVRAAPPALARTPEAETPNQAKTAAQWADFGRSHVSHGLGRLRDHVIVKGQGLELFTAEGKRLLDFTAGIGVTNLGHCHPAVSAAAASQVNTLVHLQCSIAFHATYLQLIERLLPTMPHPSLDSFFFWNSGSEAVEAAVKVARKATGKQNIICFQGGYHGRTYGSGALTRSKTIYTQSTGALMPGVFATAYPYWHSLGVPPSTSEEELVRLAKHQLDMLLRQQVAPQDTAAIIIEPVQGEGGYVPCPPAFLRHLREVCDKHNILLIVDEVQSGFYRTGTYYASEHTEGLRPDIMIFAKGVANGFPISGIVSNQAISAKLDPGSLGGTYAGNAVACAAGIATQEVFETEDIAGNVHRRSEQLFTALNSLAMGEKTKHLICEVRGQGLMVAVEFRNGADPLTLEGVPAGTQIPKNIGKRVQDYCLEKGLMVLTTSCFDTIRFIPALVVSEREMDEAMGIFKEAVEKVALEG</sequence>
<comment type="cofactor">
    <cofactor evidence="1">
        <name>pyridoxal 5'-phosphate</name>
        <dbReference type="ChEBI" id="CHEBI:597326"/>
    </cofactor>
</comment>